<dbReference type="AlphaFoldDB" id="A0A2R6VWV9"/>
<keyword evidence="3" id="KW-1185">Reference proteome</keyword>
<feature type="compositionally biased region" description="Polar residues" evidence="1">
    <location>
        <begin position="52"/>
        <end position="84"/>
    </location>
</feature>
<proteinExistence type="predicted"/>
<evidence type="ECO:0000313" key="3">
    <source>
        <dbReference type="Proteomes" id="UP000244005"/>
    </source>
</evidence>
<organism evidence="2 3">
    <name type="scientific">Marchantia polymorpha</name>
    <name type="common">Common liverwort</name>
    <name type="synonym">Marchantia aquatica</name>
    <dbReference type="NCBI Taxonomy" id="3197"/>
    <lineage>
        <taxon>Eukaryota</taxon>
        <taxon>Viridiplantae</taxon>
        <taxon>Streptophyta</taxon>
        <taxon>Embryophyta</taxon>
        <taxon>Marchantiophyta</taxon>
        <taxon>Marchantiopsida</taxon>
        <taxon>Marchantiidae</taxon>
        <taxon>Marchantiales</taxon>
        <taxon>Marchantiaceae</taxon>
        <taxon>Marchantia</taxon>
    </lineage>
</organism>
<sequence length="94" mass="10721">MQIKRHTKTNERSKHKLKRSALRRDQPHAENVTRINTTAGFPTSCEPEETNQRGVSRSQLTLLSGQKTPISGCVTTTSPISRSTTLREWHRNPR</sequence>
<protein>
    <submittedName>
        <fullName evidence="2">Uncharacterized protein</fullName>
    </submittedName>
</protein>
<dbReference type="EMBL" id="KZ772945">
    <property type="protein sequence ID" value="PTQ26088.1"/>
    <property type="molecule type" value="Genomic_DNA"/>
</dbReference>
<feature type="region of interest" description="Disordered" evidence="1">
    <location>
        <begin position="1"/>
        <end position="94"/>
    </location>
</feature>
<gene>
    <name evidence="2" type="ORF">MARPO_YB0032</name>
</gene>
<feature type="compositionally biased region" description="Basic and acidic residues" evidence="1">
    <location>
        <begin position="85"/>
        <end position="94"/>
    </location>
</feature>
<accession>A0A2R6VWV9</accession>
<evidence type="ECO:0000256" key="1">
    <source>
        <dbReference type="SAM" id="MobiDB-lite"/>
    </source>
</evidence>
<reference evidence="2" key="1">
    <citation type="submission" date="2017-12" db="EMBL/GenBank/DDBJ databases">
        <title>WGS assembly of Marchantia polymorpha.</title>
        <authorList>
            <person name="Bowman J.L."/>
            <person name="Kohchi T."/>
            <person name="Yamato K.T."/>
            <person name="Jenkins J."/>
            <person name="Shu S."/>
            <person name="Ishizaki K."/>
            <person name="Yamaoka S."/>
            <person name="Nishihama R."/>
            <person name="Nakamura Y."/>
            <person name="Berger F."/>
            <person name="Adam C."/>
            <person name="Aki S.S."/>
            <person name="Althoff F."/>
            <person name="Araki T."/>
            <person name="Arteaga-Vazquez M.A."/>
            <person name="Balasubrmanian S."/>
            <person name="Bauer D."/>
            <person name="Boehm C.R."/>
            <person name="Briginshaw L."/>
            <person name="Caballero-Perez J."/>
            <person name="Catarino B."/>
            <person name="Chen F."/>
            <person name="Chiyoda S."/>
            <person name="Chovatia M."/>
            <person name="Davies K.M."/>
            <person name="Delmans M."/>
            <person name="Demura T."/>
            <person name="Dierschke T."/>
            <person name="Dolan L."/>
            <person name="Dorantes-Acosta A.E."/>
            <person name="Eklund D.M."/>
            <person name="Florent S.N."/>
            <person name="Flores-Sandoval E."/>
            <person name="Fujiyama A."/>
            <person name="Fukuzawa H."/>
            <person name="Galik B."/>
            <person name="Grimanelli D."/>
            <person name="Grimwood J."/>
            <person name="Grossniklaus U."/>
            <person name="Hamada T."/>
            <person name="Haseloff J."/>
            <person name="Hetherington A.J."/>
            <person name="Higo A."/>
            <person name="Hirakawa Y."/>
            <person name="Hundley H.N."/>
            <person name="Ikeda Y."/>
            <person name="Inoue K."/>
            <person name="Inoue S."/>
            <person name="Ishida S."/>
            <person name="Jia Q."/>
            <person name="Kakita M."/>
            <person name="Kanazawa T."/>
            <person name="Kawai Y."/>
            <person name="Kawashima T."/>
            <person name="Kennedy M."/>
            <person name="Kinose K."/>
            <person name="Kinoshita T."/>
            <person name="Kohara Y."/>
            <person name="Koide E."/>
            <person name="Komatsu K."/>
            <person name="Kopischke S."/>
            <person name="Kubo M."/>
            <person name="Kyozuka J."/>
            <person name="Lagercrantz U."/>
            <person name="Lin S.S."/>
            <person name="Lindquist E."/>
            <person name="Lipzen A.M."/>
            <person name="Lu C."/>
            <person name="Luna E.D."/>
            <person name="Martienssen R.A."/>
            <person name="Minamino N."/>
            <person name="Mizutani M."/>
            <person name="Mizutani M."/>
            <person name="Mochizuki N."/>
            <person name="Monte I."/>
            <person name="Mosher R."/>
            <person name="Nagasaki H."/>
            <person name="Nakagami H."/>
            <person name="Naramoto S."/>
            <person name="Nishitani K."/>
            <person name="Ohtani M."/>
            <person name="Okamoto T."/>
            <person name="Okumura M."/>
            <person name="Phillips J."/>
            <person name="Pollak B."/>
            <person name="Reinders A."/>
            <person name="Roevekamp M."/>
            <person name="Sano R."/>
            <person name="Sawa S."/>
            <person name="Schmid M.W."/>
            <person name="Shirakawa M."/>
            <person name="Solano R."/>
            <person name="Spunde A."/>
            <person name="Suetsugu N."/>
            <person name="Sugano S."/>
            <person name="Sugiyama A."/>
            <person name="Sun R."/>
            <person name="Suzuki Y."/>
            <person name="Takenaka M."/>
            <person name="Takezawa D."/>
            <person name="Tomogane H."/>
            <person name="Tsuzuki M."/>
            <person name="Ueda T."/>
            <person name="Umeda M."/>
            <person name="Ward J.M."/>
            <person name="Watanabe Y."/>
            <person name="Yazaki K."/>
            <person name="Yokoyama R."/>
            <person name="Yoshitake Y."/>
            <person name="Yotsui I."/>
            <person name="Zachgo S."/>
            <person name="Schmutz J."/>
        </authorList>
    </citation>
    <scope>NUCLEOTIDE SEQUENCE [LARGE SCALE GENOMIC DNA]</scope>
    <source>
        <strain evidence="2">Tak-1</strain>
    </source>
</reference>
<feature type="compositionally biased region" description="Basic residues" evidence="1">
    <location>
        <begin position="1"/>
        <end position="21"/>
    </location>
</feature>
<name>A0A2R6VWV9_MARPO</name>
<dbReference type="Proteomes" id="UP000244005">
    <property type="component" value="Chromosome Y"/>
</dbReference>
<evidence type="ECO:0000313" key="2">
    <source>
        <dbReference type="EMBL" id="PTQ26088.1"/>
    </source>
</evidence>